<sequence length="67" mass="7033">MGGVEKMKYVVVTSGVVSGLGNGVAASSIGAVLKACGLRVTFIEIGKFFHVFLIRQITHTAPCLHES</sequence>
<proteinExistence type="predicted"/>
<comment type="caution">
    <text evidence="2">The sequence shown here is derived from an EMBL/GenBank/DDBJ whole genome shotgun (WGS) entry which is preliminary data.</text>
</comment>
<dbReference type="AlphaFoldDB" id="A0A811PJY4"/>
<protein>
    <recommendedName>
        <fullName evidence="1">CTP synthase N-terminal domain-containing protein</fullName>
    </recommendedName>
</protein>
<dbReference type="GO" id="GO:0019856">
    <property type="term" value="P:pyrimidine nucleobase biosynthetic process"/>
    <property type="evidence" value="ECO:0007669"/>
    <property type="project" value="TreeGrafter"/>
</dbReference>
<dbReference type="InterPro" id="IPR027417">
    <property type="entry name" value="P-loop_NTPase"/>
</dbReference>
<organism evidence="2 4">
    <name type="scientific">Miscanthus lutarioriparius</name>
    <dbReference type="NCBI Taxonomy" id="422564"/>
    <lineage>
        <taxon>Eukaryota</taxon>
        <taxon>Viridiplantae</taxon>
        <taxon>Streptophyta</taxon>
        <taxon>Embryophyta</taxon>
        <taxon>Tracheophyta</taxon>
        <taxon>Spermatophyta</taxon>
        <taxon>Magnoliopsida</taxon>
        <taxon>Liliopsida</taxon>
        <taxon>Poales</taxon>
        <taxon>Poaceae</taxon>
        <taxon>PACMAD clade</taxon>
        <taxon>Panicoideae</taxon>
        <taxon>Andropogonodae</taxon>
        <taxon>Andropogoneae</taxon>
        <taxon>Saccharinae</taxon>
        <taxon>Miscanthus</taxon>
    </lineage>
</organism>
<name>A0A811PJY4_9POAL</name>
<dbReference type="PANTHER" id="PTHR11550">
    <property type="entry name" value="CTP SYNTHASE"/>
    <property type="match status" value="1"/>
</dbReference>
<dbReference type="InterPro" id="IPR004468">
    <property type="entry name" value="CTP_synthase"/>
</dbReference>
<evidence type="ECO:0000313" key="4">
    <source>
        <dbReference type="Proteomes" id="UP000604825"/>
    </source>
</evidence>
<accession>A0A811PJY4</accession>
<dbReference type="SUPFAM" id="SSF52540">
    <property type="entry name" value="P-loop containing nucleoside triphosphate hydrolases"/>
    <property type="match status" value="1"/>
</dbReference>
<dbReference type="GO" id="GO:0003883">
    <property type="term" value="F:CTP synthase activity"/>
    <property type="evidence" value="ECO:0007669"/>
    <property type="project" value="InterPro"/>
</dbReference>
<dbReference type="InterPro" id="IPR017456">
    <property type="entry name" value="CTP_synthase_N"/>
</dbReference>
<feature type="domain" description="CTP synthase N-terminal" evidence="1">
    <location>
        <begin position="8"/>
        <end position="48"/>
    </location>
</feature>
<reference evidence="2" key="1">
    <citation type="submission" date="2020-10" db="EMBL/GenBank/DDBJ databases">
        <authorList>
            <person name="Han B."/>
            <person name="Lu T."/>
            <person name="Zhao Q."/>
            <person name="Huang X."/>
            <person name="Zhao Y."/>
        </authorList>
    </citation>
    <scope>NUCLEOTIDE SEQUENCE</scope>
</reference>
<dbReference type="Pfam" id="PF06418">
    <property type="entry name" value="CTP_synth_N"/>
    <property type="match status" value="1"/>
</dbReference>
<dbReference type="GO" id="GO:0042802">
    <property type="term" value="F:identical protein binding"/>
    <property type="evidence" value="ECO:0007669"/>
    <property type="project" value="TreeGrafter"/>
</dbReference>
<dbReference type="EMBL" id="CAJGYO010000006">
    <property type="protein sequence ID" value="CAD6240481.1"/>
    <property type="molecule type" value="Genomic_DNA"/>
</dbReference>
<dbReference type="Proteomes" id="UP000604825">
    <property type="component" value="Unassembled WGS sequence"/>
</dbReference>
<keyword evidence="4" id="KW-1185">Reference proteome</keyword>
<evidence type="ECO:0000313" key="3">
    <source>
        <dbReference type="EMBL" id="CAD6240556.1"/>
    </source>
</evidence>
<dbReference type="EMBL" id="CAJGYO010000006">
    <property type="protein sequence ID" value="CAD6240556.1"/>
    <property type="molecule type" value="Genomic_DNA"/>
</dbReference>
<dbReference type="PANTHER" id="PTHR11550:SF34">
    <property type="entry name" value="CTP SYNTHASE"/>
    <property type="match status" value="1"/>
</dbReference>
<evidence type="ECO:0000259" key="1">
    <source>
        <dbReference type="Pfam" id="PF06418"/>
    </source>
</evidence>
<gene>
    <name evidence="2" type="ORF">NCGR_LOCUS27065</name>
    <name evidence="3" type="ORF">NCGR_LOCUS27104</name>
</gene>
<evidence type="ECO:0000313" key="2">
    <source>
        <dbReference type="EMBL" id="CAD6240481.1"/>
    </source>
</evidence>
<dbReference type="GO" id="GO:0006241">
    <property type="term" value="P:CTP biosynthetic process"/>
    <property type="evidence" value="ECO:0007669"/>
    <property type="project" value="TreeGrafter"/>
</dbReference>
<dbReference type="Gene3D" id="3.40.50.300">
    <property type="entry name" value="P-loop containing nucleotide triphosphate hydrolases"/>
    <property type="match status" value="1"/>
</dbReference>